<dbReference type="AlphaFoldDB" id="A0A7W7ZVU0"/>
<reference evidence="1 2" key="1">
    <citation type="submission" date="2020-08" db="EMBL/GenBank/DDBJ databases">
        <title>Genomic Encyclopedia of Type Strains, Phase IV (KMG-V): Genome sequencing to study the core and pangenomes of soil and plant-associated prokaryotes.</title>
        <authorList>
            <person name="Whitman W."/>
        </authorList>
    </citation>
    <scope>NUCLEOTIDE SEQUENCE [LARGE SCALE GENOMIC DNA]</scope>
    <source>
        <strain evidence="1 2">X5P3</strain>
    </source>
</reference>
<gene>
    <name evidence="1" type="ORF">HDF15_005146</name>
</gene>
<evidence type="ECO:0000313" key="1">
    <source>
        <dbReference type="EMBL" id="MBB5066762.1"/>
    </source>
</evidence>
<comment type="caution">
    <text evidence="1">The sequence shown here is derived from an EMBL/GenBank/DDBJ whole genome shotgun (WGS) entry which is preliminary data.</text>
</comment>
<accession>A0A7W7ZVU0</accession>
<dbReference type="RefSeq" id="WP_184260882.1">
    <property type="nucleotide sequence ID" value="NZ_JACHIO010000035.1"/>
</dbReference>
<dbReference type="InterPro" id="IPR011044">
    <property type="entry name" value="Quino_amine_DH_bsu"/>
</dbReference>
<name>A0A7W7ZVU0_9BACT</name>
<proteinExistence type="predicted"/>
<evidence type="ECO:0000313" key="2">
    <source>
        <dbReference type="Proteomes" id="UP000584867"/>
    </source>
</evidence>
<protein>
    <submittedName>
        <fullName evidence="1">Uncharacterized protein</fullName>
    </submittedName>
</protein>
<sequence length="471" mass="52282">MEQGTSLRNANSLAYAERRRFRARHAVLIPFELDLVDKGITPDPHKSAYHQGRLMMRRAFIGTNLIDRLKCDFAGAITADLFRYADRVISIRPSWPFFAIALYASIGLAPAQSTPIKKTAMEVCADYSGVGDLVQATVFSDGYQVVITRRSGQTIELSDRQSASATRAVSKCHLAISANSEKAAIAFATASGIFVRLIDLPRGEFAQSVEVHRVFPIQFDIYGLGFIGHTSQLAISQAHYQPTGEPEIITQQVNSSGILEQDRHRATGYAYSEVYASSYDYGRDRVWFLCPPVSARIDRQPRCTLTSASLTSNDEPALEVPPPPDDRVIGSGQPNLGSPSDDSIAMLAWHRLWVYSFASKAFRQMNIPETARHIRWSEFPRAPKFTADGRYAAIPVDMSHGFLFEEGGVSHGTKILLVDMNALSVIETIQPEHEQSLVDFAVRNDGDSLTLATNWDKDWQVSRTPLARLLK</sequence>
<organism evidence="1 2">
    <name type="scientific">Granulicella mallensis</name>
    <dbReference type="NCBI Taxonomy" id="940614"/>
    <lineage>
        <taxon>Bacteria</taxon>
        <taxon>Pseudomonadati</taxon>
        <taxon>Acidobacteriota</taxon>
        <taxon>Terriglobia</taxon>
        <taxon>Terriglobales</taxon>
        <taxon>Acidobacteriaceae</taxon>
        <taxon>Granulicella</taxon>
    </lineage>
</organism>
<dbReference type="EMBL" id="JACHIO010000035">
    <property type="protein sequence ID" value="MBB5066762.1"/>
    <property type="molecule type" value="Genomic_DNA"/>
</dbReference>
<dbReference type="SUPFAM" id="SSF50969">
    <property type="entry name" value="YVTN repeat-like/Quinoprotein amine dehydrogenase"/>
    <property type="match status" value="1"/>
</dbReference>
<dbReference type="Proteomes" id="UP000584867">
    <property type="component" value="Unassembled WGS sequence"/>
</dbReference>